<feature type="compositionally biased region" description="Acidic residues" evidence="1">
    <location>
        <begin position="990"/>
        <end position="1021"/>
    </location>
</feature>
<comment type="caution">
    <text evidence="4">The sequence shown here is derived from an EMBL/GenBank/DDBJ whole genome shotgun (WGS) entry which is preliminary data.</text>
</comment>
<dbReference type="InterPro" id="IPR025452">
    <property type="entry name" value="DUF4218"/>
</dbReference>
<reference evidence="4 5" key="1">
    <citation type="submission" date="2020-05" db="EMBL/GenBank/DDBJ databases">
        <title>Vigna angularis (adzuki bean) Var. LongXiaoDou No. 4 denovo assembly.</title>
        <authorList>
            <person name="Xiang H."/>
        </authorList>
    </citation>
    <scope>NUCLEOTIDE SEQUENCE [LARGE SCALE GENOMIC DNA]</scope>
    <source>
        <tissue evidence="4">Leaf</tissue>
    </source>
</reference>
<accession>A0A8T0KID9</accession>
<evidence type="ECO:0000259" key="3">
    <source>
        <dbReference type="Pfam" id="PF13960"/>
    </source>
</evidence>
<dbReference type="PANTHER" id="PTHR48258:SF4">
    <property type="entry name" value="DUF4216 DOMAIN-CONTAINING PROTEIN"/>
    <property type="match status" value="1"/>
</dbReference>
<feature type="domain" description="DUF4216" evidence="2">
    <location>
        <begin position="854"/>
        <end position="922"/>
    </location>
</feature>
<dbReference type="AlphaFoldDB" id="A0A8T0KID9"/>
<evidence type="ECO:0000313" key="4">
    <source>
        <dbReference type="EMBL" id="KAG2398143.1"/>
    </source>
</evidence>
<name>A0A8T0KID9_PHAAN</name>
<evidence type="ECO:0000259" key="2">
    <source>
        <dbReference type="Pfam" id="PF13952"/>
    </source>
</evidence>
<dbReference type="OrthoDB" id="1100107at2759"/>
<protein>
    <recommendedName>
        <fullName evidence="6">DUF4218 domain-containing protein</fullName>
    </recommendedName>
</protein>
<evidence type="ECO:0008006" key="6">
    <source>
        <dbReference type="Google" id="ProtNLM"/>
    </source>
</evidence>
<dbReference type="KEGG" id="var:108340413"/>
<dbReference type="EMBL" id="JABFOF010000005">
    <property type="protein sequence ID" value="KAG2398143.1"/>
    <property type="molecule type" value="Genomic_DNA"/>
</dbReference>
<dbReference type="Pfam" id="PF13952">
    <property type="entry name" value="DUF4216"/>
    <property type="match status" value="1"/>
</dbReference>
<dbReference type="Proteomes" id="UP000743370">
    <property type="component" value="Unassembled WGS sequence"/>
</dbReference>
<organism evidence="4 5">
    <name type="scientific">Phaseolus angularis</name>
    <name type="common">Azuki bean</name>
    <name type="synonym">Vigna angularis</name>
    <dbReference type="NCBI Taxonomy" id="3914"/>
    <lineage>
        <taxon>Eukaryota</taxon>
        <taxon>Viridiplantae</taxon>
        <taxon>Streptophyta</taxon>
        <taxon>Embryophyta</taxon>
        <taxon>Tracheophyta</taxon>
        <taxon>Spermatophyta</taxon>
        <taxon>Magnoliopsida</taxon>
        <taxon>eudicotyledons</taxon>
        <taxon>Gunneridae</taxon>
        <taxon>Pentapetalae</taxon>
        <taxon>rosids</taxon>
        <taxon>fabids</taxon>
        <taxon>Fabales</taxon>
        <taxon>Fabaceae</taxon>
        <taxon>Papilionoideae</taxon>
        <taxon>50 kb inversion clade</taxon>
        <taxon>NPAAA clade</taxon>
        <taxon>indigoferoid/millettioid clade</taxon>
        <taxon>Phaseoleae</taxon>
        <taxon>Vigna</taxon>
    </lineage>
</organism>
<dbReference type="PANTHER" id="PTHR48258">
    <property type="entry name" value="DUF4218 DOMAIN-CONTAINING PROTEIN-RELATED"/>
    <property type="match status" value="1"/>
</dbReference>
<evidence type="ECO:0000256" key="1">
    <source>
        <dbReference type="SAM" id="MobiDB-lite"/>
    </source>
</evidence>
<gene>
    <name evidence="4" type="ORF">HKW66_Vig0136210</name>
</gene>
<evidence type="ECO:0000313" key="5">
    <source>
        <dbReference type="Proteomes" id="UP000743370"/>
    </source>
</evidence>
<feature type="region of interest" description="Disordered" evidence="1">
    <location>
        <begin position="979"/>
        <end position="1043"/>
    </location>
</feature>
<sequence length="1043" mass="121775">MQEMIDSVIRRHSEQEDSSDEESPNEITQRFYNLLADANEPVFDGSSESKLSVCIKLMACKSNWNVPNQAMDFISKLISELTPVNNYLPKNYYEAKQCVSKLGLEAKKIDCCLNGCMLFYDNDNGKNDASLVQCKFCGQPRFQTIHPERRQKKPIPFKYMFYLPIIPRLQRMFASMQTAEHMTWHDGKKTEGVLRHPSDGEAWKHFNRKHPSFASDARNVRLGLCSDGFTPYIQASTSPYSCCPVIVTPYNLPPEMCMTKPYMFLTCIIPGSSNPKASVDVYLEPLIDDLKKLWSGIWTYDVSKKQNFLMRAALMWTINGFPAYGMLSGWSTHGRLACPHCMEHTKSFSLSYGRKNSWFDCHRRFLRMDHMFRKNKKAFRKGELETDLPPPRLNPSQVWRRVKHFPKVTESGINRIEGFGEWHNWTKRSIFWDLPYWKDNLLRHNLDVMHIEKNFFDNIFNTVMNVSGKTKDNENARKDLSLYCARRDLQLKPQHNGRLVKPKANFSVSKDEARIICQWVKKLKMPDGYSSNLARCVNIDKVSIQGLKSHDCHVFMETLVPVAFSCLPIHVLNPIIEISHFFKDLCATTLKADSLRKLEENIPFILCKLERIFPPAFFDLMEHLPIHLAYEAWLGGPVQYRWMYPFERFMGQSKRSVKNKARVEGSICATYLYRETTYFCSHYFKNFMLLPNNVRNETQCQTGTCQSTLSIFQQVGRPVGKKFTYWLTDAEFNSAHVHVLINCIEVKVYLDSFLMAMQVPEGSSSSLIHSEFPQWFKYQVHNQALSPIIQDLRDLSNWPMRCVKEWHTYFVNGYKFHTNAWSKGRKTTNCGVFVKRLTEGGYDDFYGIIQKIYELEYNSSSTPKRVVVFYCEWFDPSRNGTRVDPRYNIVEIQMTSRYCPFDPFILAHNVRQVYYVPYPNFHTIDKCGWCVAIQTKPRGRIESNDVQEEIPYQVHEMEHENEIIEVEGIFALHDFDGDDEELEGQNQEHEEGEEEEDEEDNDEDEEEFEDDEEDNDEDDDDSLHYDDHSDGSNNDDNNDDDDD</sequence>
<dbReference type="Pfam" id="PF02992">
    <property type="entry name" value="Transposase_21"/>
    <property type="match status" value="1"/>
</dbReference>
<feature type="domain" description="DUF4218" evidence="3">
    <location>
        <begin position="585"/>
        <end position="688"/>
    </location>
</feature>
<dbReference type="Pfam" id="PF13960">
    <property type="entry name" value="DUF4218"/>
    <property type="match status" value="1"/>
</dbReference>
<proteinExistence type="predicted"/>
<feature type="region of interest" description="Disordered" evidence="1">
    <location>
        <begin position="1"/>
        <end position="25"/>
    </location>
</feature>
<dbReference type="InterPro" id="IPR025312">
    <property type="entry name" value="DUF4216"/>
</dbReference>
<dbReference type="InterPro" id="IPR004242">
    <property type="entry name" value="Transposase_21"/>
</dbReference>